<dbReference type="GO" id="GO:0051213">
    <property type="term" value="F:dioxygenase activity"/>
    <property type="evidence" value="ECO:0007669"/>
    <property type="project" value="UniProtKB-KW"/>
</dbReference>
<feature type="domain" description="Rieske" evidence="5">
    <location>
        <begin position="4"/>
        <end position="100"/>
    </location>
</feature>
<dbReference type="Pfam" id="PF00355">
    <property type="entry name" value="Rieske"/>
    <property type="match status" value="1"/>
</dbReference>
<evidence type="ECO:0000256" key="3">
    <source>
        <dbReference type="ARBA" id="ARBA00023004"/>
    </source>
</evidence>
<dbReference type="SUPFAM" id="SSF50022">
    <property type="entry name" value="ISP domain"/>
    <property type="match status" value="1"/>
</dbReference>
<dbReference type="InterPro" id="IPR036922">
    <property type="entry name" value="Rieske_2Fe-2S_sf"/>
</dbReference>
<comment type="caution">
    <text evidence="6">The sequence shown here is derived from an EMBL/GenBank/DDBJ whole genome shotgun (WGS) entry which is preliminary data.</text>
</comment>
<keyword evidence="4" id="KW-0411">Iron-sulfur</keyword>
<dbReference type="GO" id="GO:0004497">
    <property type="term" value="F:monooxygenase activity"/>
    <property type="evidence" value="ECO:0007669"/>
    <property type="project" value="UniProtKB-ARBA"/>
</dbReference>
<proteinExistence type="predicted"/>
<evidence type="ECO:0000256" key="1">
    <source>
        <dbReference type="ARBA" id="ARBA00022714"/>
    </source>
</evidence>
<reference evidence="6" key="1">
    <citation type="submission" date="2023-07" db="EMBL/GenBank/DDBJ databases">
        <title>Sequencing the genomes of 1000 actinobacteria strains.</title>
        <authorList>
            <person name="Klenk H.-P."/>
        </authorList>
    </citation>
    <scope>NUCLEOTIDE SEQUENCE</scope>
    <source>
        <strain evidence="6">DSM 13988</strain>
    </source>
</reference>
<evidence type="ECO:0000256" key="2">
    <source>
        <dbReference type="ARBA" id="ARBA00022723"/>
    </source>
</evidence>
<dbReference type="Gene3D" id="2.102.10.10">
    <property type="entry name" value="Rieske [2Fe-2S] iron-sulphur domain"/>
    <property type="match status" value="1"/>
</dbReference>
<dbReference type="RefSeq" id="WP_309848600.1">
    <property type="nucleotide sequence ID" value="NZ_BAAAIU010000004.1"/>
</dbReference>
<keyword evidence="6" id="KW-0223">Dioxygenase</keyword>
<dbReference type="GO" id="GO:0016705">
    <property type="term" value="F:oxidoreductase activity, acting on paired donors, with incorporation or reduction of molecular oxygen"/>
    <property type="evidence" value="ECO:0007669"/>
    <property type="project" value="UniProtKB-ARBA"/>
</dbReference>
<dbReference type="GO" id="GO:0051537">
    <property type="term" value="F:2 iron, 2 sulfur cluster binding"/>
    <property type="evidence" value="ECO:0007669"/>
    <property type="project" value="UniProtKB-KW"/>
</dbReference>
<dbReference type="InterPro" id="IPR017941">
    <property type="entry name" value="Rieske_2Fe-2S"/>
</dbReference>
<accession>A0AAE4C763</accession>
<dbReference type="GO" id="GO:0046872">
    <property type="term" value="F:metal ion binding"/>
    <property type="evidence" value="ECO:0007669"/>
    <property type="project" value="UniProtKB-KW"/>
</dbReference>
<keyword evidence="2" id="KW-0479">Metal-binding</keyword>
<keyword evidence="3" id="KW-0408">Iron</keyword>
<dbReference type="Proteomes" id="UP001247307">
    <property type="component" value="Unassembled WGS sequence"/>
</dbReference>
<protein>
    <submittedName>
        <fullName evidence="6">3-phenylpropionate/trans-cinnamate dioxygenase ferredoxin subunit</fullName>
    </submittedName>
</protein>
<keyword evidence="6" id="KW-0560">Oxidoreductase</keyword>
<dbReference type="CDD" id="cd03528">
    <property type="entry name" value="Rieske_RO_ferredoxin"/>
    <property type="match status" value="1"/>
</dbReference>
<gene>
    <name evidence="6" type="ORF">J2S35_000085</name>
</gene>
<keyword evidence="7" id="KW-1185">Reference proteome</keyword>
<evidence type="ECO:0000313" key="6">
    <source>
        <dbReference type="EMBL" id="MDR6891145.1"/>
    </source>
</evidence>
<evidence type="ECO:0000259" key="5">
    <source>
        <dbReference type="PROSITE" id="PS51296"/>
    </source>
</evidence>
<dbReference type="PANTHER" id="PTHR21496">
    <property type="entry name" value="FERREDOXIN-RELATED"/>
    <property type="match status" value="1"/>
</dbReference>
<keyword evidence="1" id="KW-0001">2Fe-2S</keyword>
<dbReference type="PROSITE" id="PS51296">
    <property type="entry name" value="RIESKE"/>
    <property type="match status" value="1"/>
</dbReference>
<dbReference type="PANTHER" id="PTHR21496:SF23">
    <property type="entry name" value="3-PHENYLPROPIONATE_CINNAMIC ACID DIOXYGENASE FERREDOXIN SUBUNIT"/>
    <property type="match status" value="1"/>
</dbReference>
<evidence type="ECO:0000256" key="4">
    <source>
        <dbReference type="ARBA" id="ARBA00023014"/>
    </source>
</evidence>
<evidence type="ECO:0000313" key="7">
    <source>
        <dbReference type="Proteomes" id="UP001247307"/>
    </source>
</evidence>
<sequence>MAMTPAARLDEIAPGTALRVVVGGTAVALARNSDGSVHALADRCSHDDVSLSEGDVARGRIECWGHGSEFDLETGRPAQLPATEPVAVYPVEIRDDEVLVDTSRTLNGL</sequence>
<dbReference type="EMBL" id="JAVDUI010000001">
    <property type="protein sequence ID" value="MDR6891145.1"/>
    <property type="molecule type" value="Genomic_DNA"/>
</dbReference>
<name>A0AAE4C763_9MICC</name>
<dbReference type="AlphaFoldDB" id="A0AAE4C763"/>
<organism evidence="6 7">
    <name type="scientific">Falsarthrobacter nasiphocae</name>
    <dbReference type="NCBI Taxonomy" id="189863"/>
    <lineage>
        <taxon>Bacteria</taxon>
        <taxon>Bacillati</taxon>
        <taxon>Actinomycetota</taxon>
        <taxon>Actinomycetes</taxon>
        <taxon>Micrococcales</taxon>
        <taxon>Micrococcaceae</taxon>
        <taxon>Falsarthrobacter</taxon>
    </lineage>
</organism>